<evidence type="ECO:0000313" key="1">
    <source>
        <dbReference type="EMBL" id="ANF87715.1"/>
    </source>
</evidence>
<dbReference type="PATRIC" id="fig|219572.3.peg.4481"/>
<dbReference type="AlphaFoldDB" id="A0A172Z584"/>
<name>A0A172Z584_9PSED</name>
<accession>A0A172Z584</accession>
<proteinExistence type="predicted"/>
<dbReference type="KEGG" id="panr:A7J50_4360"/>
<protein>
    <submittedName>
        <fullName evidence="1">Chemotaxis protein CheY</fullName>
    </submittedName>
</protein>
<dbReference type="EMBL" id="CP015600">
    <property type="protein sequence ID" value="ANF87715.1"/>
    <property type="molecule type" value="Genomic_DNA"/>
</dbReference>
<dbReference type="Proteomes" id="UP000077829">
    <property type="component" value="Chromosome"/>
</dbReference>
<reference evidence="1 2" key="1">
    <citation type="submission" date="2016-05" db="EMBL/GenBank/DDBJ databases">
        <title>Complete genome sequence of Pseudomonas antarctica PAMC 27494.</title>
        <authorList>
            <person name="Lee J."/>
        </authorList>
    </citation>
    <scope>NUCLEOTIDE SEQUENCE [LARGE SCALE GENOMIC DNA]</scope>
    <source>
        <strain evidence="1 2">PAMC 27494</strain>
    </source>
</reference>
<dbReference type="SUPFAM" id="SSF52172">
    <property type="entry name" value="CheY-like"/>
    <property type="match status" value="1"/>
</dbReference>
<dbReference type="InterPro" id="IPR011006">
    <property type="entry name" value="CheY-like_superfamily"/>
</dbReference>
<gene>
    <name evidence="1" type="ORF">A7J50_4360</name>
</gene>
<evidence type="ECO:0000313" key="2">
    <source>
        <dbReference type="Proteomes" id="UP000077829"/>
    </source>
</evidence>
<organism evidence="1 2">
    <name type="scientific">Pseudomonas antarctica</name>
    <dbReference type="NCBI Taxonomy" id="219572"/>
    <lineage>
        <taxon>Bacteria</taxon>
        <taxon>Pseudomonadati</taxon>
        <taxon>Pseudomonadota</taxon>
        <taxon>Gammaproteobacteria</taxon>
        <taxon>Pseudomonadales</taxon>
        <taxon>Pseudomonadaceae</taxon>
        <taxon>Pseudomonas</taxon>
    </lineage>
</organism>
<dbReference type="STRING" id="219572.A7J50_4360"/>
<sequence length="151" mass="17503">MENLRVIARMRIRPNKALRILIADEQHFYRLRIERDLNHLGYYRIAPLHQLVQVFSAVEYDREPLDLLIINASLVKGVKFDLFSFCMDNPHIRYALIYDDQQRGVPSLLVCRQHKVLISALPLPDLETLTHLMAKVETCPVAQERNGEVGA</sequence>